<feature type="domain" description="Activator of Hsp90 ATPase homologue 1/2-like C-terminal" evidence="3">
    <location>
        <begin position="36"/>
        <end position="182"/>
    </location>
</feature>
<dbReference type="InterPro" id="IPR023393">
    <property type="entry name" value="START-like_dom_sf"/>
</dbReference>
<reference evidence="4" key="2">
    <citation type="submission" date="2020-09" db="EMBL/GenBank/DDBJ databases">
        <authorList>
            <person name="Sun Q."/>
            <person name="Ohkuma M."/>
        </authorList>
    </citation>
    <scope>NUCLEOTIDE SEQUENCE</scope>
    <source>
        <strain evidence="4">JCM 3090</strain>
    </source>
</reference>
<evidence type="ECO:0000259" key="3">
    <source>
        <dbReference type="Pfam" id="PF08327"/>
    </source>
</evidence>
<dbReference type="AlphaFoldDB" id="A0A8J3B7Q0"/>
<evidence type="ECO:0000313" key="5">
    <source>
        <dbReference type="Proteomes" id="UP000649739"/>
    </source>
</evidence>
<proteinExistence type="inferred from homology"/>
<comment type="caution">
    <text evidence="4">The sequence shown here is derived from an EMBL/GenBank/DDBJ whole genome shotgun (WGS) entry which is preliminary data.</text>
</comment>
<feature type="region of interest" description="Disordered" evidence="2">
    <location>
        <begin position="1"/>
        <end position="22"/>
    </location>
</feature>
<name>A0A8J3B7Q0_9ACTN</name>
<accession>A0A8J3B7Q0</accession>
<dbReference type="EMBL" id="BMQB01000002">
    <property type="protein sequence ID" value="GGJ82912.1"/>
    <property type="molecule type" value="Genomic_DNA"/>
</dbReference>
<dbReference type="Gene3D" id="3.30.530.20">
    <property type="match status" value="1"/>
</dbReference>
<evidence type="ECO:0000313" key="4">
    <source>
        <dbReference type="EMBL" id="GGJ82912.1"/>
    </source>
</evidence>
<reference evidence="4" key="1">
    <citation type="journal article" date="2014" name="Int. J. Syst. Evol. Microbiol.">
        <title>Complete genome sequence of Corynebacterium casei LMG S-19264T (=DSM 44701T), isolated from a smear-ripened cheese.</title>
        <authorList>
            <consortium name="US DOE Joint Genome Institute (JGI-PGF)"/>
            <person name="Walter F."/>
            <person name="Albersmeier A."/>
            <person name="Kalinowski J."/>
            <person name="Ruckert C."/>
        </authorList>
    </citation>
    <scope>NUCLEOTIDE SEQUENCE</scope>
    <source>
        <strain evidence="4">JCM 3090</strain>
    </source>
</reference>
<gene>
    <name evidence="4" type="ORF">GCM10010123_10690</name>
</gene>
<evidence type="ECO:0000256" key="1">
    <source>
        <dbReference type="ARBA" id="ARBA00006817"/>
    </source>
</evidence>
<comment type="similarity">
    <text evidence="1">Belongs to the AHA1 family.</text>
</comment>
<sequence>MDRQVHRAARGRPGRAQADPGGTTMTVQVHRVYIRTTPERLWEAITSEEWGARYGYGGHVSYDLRAGGAYRVRASEEMKKSAVEQGFDIPEIIVDGEVLEADPPRKLVQTWRMLMDPTAAAEGFTTLTYEIVGQANGVCKLTLTHELANAPSVAAMTAGDGDAEAGGGGWPWVLSDLKTLLETGGNISR</sequence>
<evidence type="ECO:0000256" key="2">
    <source>
        <dbReference type="SAM" id="MobiDB-lite"/>
    </source>
</evidence>
<dbReference type="SUPFAM" id="SSF55961">
    <property type="entry name" value="Bet v1-like"/>
    <property type="match status" value="1"/>
</dbReference>
<feature type="compositionally biased region" description="Basic residues" evidence="2">
    <location>
        <begin position="1"/>
        <end position="13"/>
    </location>
</feature>
<organism evidence="4 5">
    <name type="scientific">Pilimelia anulata</name>
    <dbReference type="NCBI Taxonomy" id="53371"/>
    <lineage>
        <taxon>Bacteria</taxon>
        <taxon>Bacillati</taxon>
        <taxon>Actinomycetota</taxon>
        <taxon>Actinomycetes</taxon>
        <taxon>Micromonosporales</taxon>
        <taxon>Micromonosporaceae</taxon>
        <taxon>Pilimelia</taxon>
    </lineage>
</organism>
<dbReference type="InterPro" id="IPR013538">
    <property type="entry name" value="ASHA1/2-like_C"/>
</dbReference>
<dbReference type="Proteomes" id="UP000649739">
    <property type="component" value="Unassembled WGS sequence"/>
</dbReference>
<dbReference type="Pfam" id="PF08327">
    <property type="entry name" value="AHSA1"/>
    <property type="match status" value="1"/>
</dbReference>
<keyword evidence="5" id="KW-1185">Reference proteome</keyword>
<protein>
    <submittedName>
        <fullName evidence="4">Transcriptional regulator</fullName>
    </submittedName>
</protein>